<dbReference type="EMBL" id="VJXY01000134">
    <property type="protein sequence ID" value="MBD6621225.1"/>
    <property type="molecule type" value="Genomic_DNA"/>
</dbReference>
<reference evidence="1" key="1">
    <citation type="submission" date="2019-07" db="EMBL/GenBank/DDBJ databases">
        <title>Toxilogical consequences of a new and cryptic species of cyanobacteria (Komarekiella delphini-convector) recovered from the epidermis of a bottlenose dolphin and 1500 ft. in the air.</title>
        <authorList>
            <person name="Brown A.O."/>
            <person name="Dvorak P."/>
            <person name="Villanueva C.D."/>
            <person name="Foss A.J."/>
            <person name="Garvey A.D."/>
            <person name="Gibson Q.A."/>
            <person name="Johansen J.R."/>
            <person name="Casamatta D.A."/>
        </authorList>
    </citation>
    <scope>NUCLEOTIDE SEQUENCE</scope>
    <source>
        <strain evidence="1">SJRDD-AB1</strain>
    </source>
</reference>
<gene>
    <name evidence="1" type="ORF">FNW02_37400</name>
</gene>
<dbReference type="Proteomes" id="UP001165986">
    <property type="component" value="Unassembled WGS sequence"/>
</dbReference>
<dbReference type="AlphaFoldDB" id="A0AA40VVU4"/>
<proteinExistence type="predicted"/>
<evidence type="ECO:0000313" key="2">
    <source>
        <dbReference type="Proteomes" id="UP001165986"/>
    </source>
</evidence>
<organism evidence="1 2">
    <name type="scientific">Komarekiella delphini-convector SJRDD-AB1</name>
    <dbReference type="NCBI Taxonomy" id="2593771"/>
    <lineage>
        <taxon>Bacteria</taxon>
        <taxon>Bacillati</taxon>
        <taxon>Cyanobacteriota</taxon>
        <taxon>Cyanophyceae</taxon>
        <taxon>Nostocales</taxon>
        <taxon>Nostocaceae</taxon>
        <taxon>Komarekiella</taxon>
        <taxon>Komarekiella delphini-convector</taxon>
    </lineage>
</organism>
<dbReference type="RefSeq" id="WP_191762544.1">
    <property type="nucleotide sequence ID" value="NZ_VJXY01000134.1"/>
</dbReference>
<evidence type="ECO:0000313" key="1">
    <source>
        <dbReference type="EMBL" id="MBD6621225.1"/>
    </source>
</evidence>
<keyword evidence="2" id="KW-1185">Reference proteome</keyword>
<accession>A0AA40VVU4</accession>
<name>A0AA40VVU4_9NOST</name>
<sequence>MSESRPLEFSAPQPRYESFAPFENENKQQFVVKVSGLNKADVERYTSNLRGHLEVLQNESIPQGERILFTNKN</sequence>
<comment type="caution">
    <text evidence="1">The sequence shown here is derived from an EMBL/GenBank/DDBJ whole genome shotgun (WGS) entry which is preliminary data.</text>
</comment>
<protein>
    <submittedName>
        <fullName evidence="1">Uncharacterized protein</fullName>
    </submittedName>
</protein>